<dbReference type="PANTHER" id="PTHR35307">
    <property type="entry name" value="PROTEIN, PUTATIVE-RELATED"/>
    <property type="match status" value="1"/>
</dbReference>
<reference evidence="1 2" key="1">
    <citation type="journal article" date="2018" name="Mol. Plant">
        <title>The genome of Artemisia annua provides insight into the evolution of Asteraceae family and artemisinin biosynthesis.</title>
        <authorList>
            <person name="Shen Q."/>
            <person name="Zhang L."/>
            <person name="Liao Z."/>
            <person name="Wang S."/>
            <person name="Yan T."/>
            <person name="Shi P."/>
            <person name="Liu M."/>
            <person name="Fu X."/>
            <person name="Pan Q."/>
            <person name="Wang Y."/>
            <person name="Lv Z."/>
            <person name="Lu X."/>
            <person name="Zhang F."/>
            <person name="Jiang W."/>
            <person name="Ma Y."/>
            <person name="Chen M."/>
            <person name="Hao X."/>
            <person name="Li L."/>
            <person name="Tang Y."/>
            <person name="Lv G."/>
            <person name="Zhou Y."/>
            <person name="Sun X."/>
            <person name="Brodelius P.E."/>
            <person name="Rose J.K.C."/>
            <person name="Tang K."/>
        </authorList>
    </citation>
    <scope>NUCLEOTIDE SEQUENCE [LARGE SCALE GENOMIC DNA]</scope>
    <source>
        <strain evidence="2">cv. Huhao1</strain>
        <tissue evidence="1">Leaf</tissue>
    </source>
</reference>
<dbReference type="Proteomes" id="UP000245207">
    <property type="component" value="Unassembled WGS sequence"/>
</dbReference>
<proteinExistence type="predicted"/>
<protein>
    <submittedName>
        <fullName evidence="1">Uncharacterized protein</fullName>
    </submittedName>
</protein>
<name>A0A2U1PXK3_ARTAN</name>
<gene>
    <name evidence="1" type="ORF">CTI12_AA100690</name>
</gene>
<evidence type="ECO:0000313" key="2">
    <source>
        <dbReference type="Proteomes" id="UP000245207"/>
    </source>
</evidence>
<comment type="caution">
    <text evidence="1">The sequence shown here is derived from an EMBL/GenBank/DDBJ whole genome shotgun (WGS) entry which is preliminary data.</text>
</comment>
<keyword evidence="2" id="KW-1185">Reference proteome</keyword>
<evidence type="ECO:0000313" key="1">
    <source>
        <dbReference type="EMBL" id="PWA90462.1"/>
    </source>
</evidence>
<accession>A0A2U1PXK3</accession>
<dbReference type="EMBL" id="PKPP01000630">
    <property type="protein sequence ID" value="PWA90462.1"/>
    <property type="molecule type" value="Genomic_DNA"/>
</dbReference>
<dbReference type="OrthoDB" id="1915303at2759"/>
<sequence length="323" mass="36537">MLFTPAITSRIDDVNEDLSNCFLKLEDDMELGERTLKRISSSIKHLIQKAEIKKQQKDLLVLLDTSTGFKGVENFDNDQVLPLTTVKLVNSWSLPIVTFTCIAIALPNIPKDVVDSLVKSVHEGLLLSHLVEESLNSTSEYGNIRRVTMTLWHEVEANCMWLENTLKKSAFKGKTSVEILEWFAKKAEEIVIQFRGDTNGDAMETTPKELIAANSMYHIAQTIVFNYQGNVEPMSVEELFALLRGMIADIFLACFTNIPRVILMKCHASAIEKRESSVEAAAKLLGRTKEILKRLEVQELPSMDPDKMAFIDEWRAHLRQSIP</sequence>
<organism evidence="1 2">
    <name type="scientific">Artemisia annua</name>
    <name type="common">Sweet wormwood</name>
    <dbReference type="NCBI Taxonomy" id="35608"/>
    <lineage>
        <taxon>Eukaryota</taxon>
        <taxon>Viridiplantae</taxon>
        <taxon>Streptophyta</taxon>
        <taxon>Embryophyta</taxon>
        <taxon>Tracheophyta</taxon>
        <taxon>Spermatophyta</taxon>
        <taxon>Magnoliopsida</taxon>
        <taxon>eudicotyledons</taxon>
        <taxon>Gunneridae</taxon>
        <taxon>Pentapetalae</taxon>
        <taxon>asterids</taxon>
        <taxon>campanulids</taxon>
        <taxon>Asterales</taxon>
        <taxon>Asteraceae</taxon>
        <taxon>Asteroideae</taxon>
        <taxon>Anthemideae</taxon>
        <taxon>Artemisiinae</taxon>
        <taxon>Artemisia</taxon>
    </lineage>
</organism>
<dbReference type="AlphaFoldDB" id="A0A2U1PXK3"/>
<dbReference type="PANTHER" id="PTHR35307:SF8">
    <property type="entry name" value="GUSTATORY RECEPTOR"/>
    <property type="match status" value="1"/>
</dbReference>